<comment type="similarity">
    <text evidence="2">Belongs to the class-V pyridoxal-phosphate-dependent aminotransferase family. Csd subfamily.</text>
</comment>
<feature type="domain" description="Aminotransferase class V" evidence="8">
    <location>
        <begin position="180"/>
        <end position="549"/>
    </location>
</feature>
<evidence type="ECO:0000256" key="5">
    <source>
        <dbReference type="ARBA" id="ARBA00022898"/>
    </source>
</evidence>
<evidence type="ECO:0000259" key="8">
    <source>
        <dbReference type="Pfam" id="PF00266"/>
    </source>
</evidence>
<dbReference type="GO" id="GO:0016829">
    <property type="term" value="F:lyase activity"/>
    <property type="evidence" value="ECO:0007669"/>
    <property type="project" value="UniProtKB-KW"/>
</dbReference>
<reference evidence="9 10" key="1">
    <citation type="submission" date="2017-10" db="EMBL/GenBank/DDBJ databases">
        <title>Sequencing the genomes of 1000 actinobacteria strains.</title>
        <authorList>
            <person name="Klenk H.-P."/>
        </authorList>
    </citation>
    <scope>NUCLEOTIDE SEQUENCE [LARGE SCALE GENOMIC DNA]</scope>
    <source>
        <strain evidence="9 10">DSM 15597</strain>
    </source>
</reference>
<evidence type="ECO:0000256" key="7">
    <source>
        <dbReference type="SAM" id="MobiDB-lite"/>
    </source>
</evidence>
<dbReference type="GO" id="GO:0031071">
    <property type="term" value="F:cysteine desulfurase activity"/>
    <property type="evidence" value="ECO:0007669"/>
    <property type="project" value="UniProtKB-EC"/>
</dbReference>
<dbReference type="GO" id="GO:0006534">
    <property type="term" value="P:cysteine metabolic process"/>
    <property type="evidence" value="ECO:0007669"/>
    <property type="project" value="InterPro"/>
</dbReference>
<organism evidence="9 10">
    <name type="scientific">Propionicimonas paludicola</name>
    <dbReference type="NCBI Taxonomy" id="185243"/>
    <lineage>
        <taxon>Bacteria</taxon>
        <taxon>Bacillati</taxon>
        <taxon>Actinomycetota</taxon>
        <taxon>Actinomycetes</taxon>
        <taxon>Propionibacteriales</taxon>
        <taxon>Nocardioidaceae</taxon>
        <taxon>Propionicimonas</taxon>
    </lineage>
</organism>
<keyword evidence="9" id="KW-0456">Lyase</keyword>
<dbReference type="Gene3D" id="3.90.1150.10">
    <property type="entry name" value="Aspartate Aminotransferase, domain 1"/>
    <property type="match status" value="1"/>
</dbReference>
<dbReference type="InterPro" id="IPR015422">
    <property type="entry name" value="PyrdxlP-dep_Trfase_small"/>
</dbReference>
<dbReference type="NCBIfam" id="TIGR01979">
    <property type="entry name" value="sufS"/>
    <property type="match status" value="1"/>
</dbReference>
<evidence type="ECO:0000256" key="4">
    <source>
        <dbReference type="ARBA" id="ARBA00022679"/>
    </source>
</evidence>
<feature type="compositionally biased region" description="Pro residues" evidence="7">
    <location>
        <begin position="37"/>
        <end position="48"/>
    </location>
</feature>
<dbReference type="Gene3D" id="3.40.640.10">
    <property type="entry name" value="Type I PLP-dependent aspartate aminotransferase-like (Major domain)"/>
    <property type="match status" value="1"/>
</dbReference>
<dbReference type="InterPro" id="IPR000192">
    <property type="entry name" value="Aminotrans_V_dom"/>
</dbReference>
<dbReference type="Proteomes" id="UP000226079">
    <property type="component" value="Unassembled WGS sequence"/>
</dbReference>
<dbReference type="SUPFAM" id="SSF53383">
    <property type="entry name" value="PLP-dependent transferases"/>
    <property type="match status" value="1"/>
</dbReference>
<dbReference type="Pfam" id="PF00266">
    <property type="entry name" value="Aminotran_5"/>
    <property type="match status" value="1"/>
</dbReference>
<dbReference type="InterPro" id="IPR010970">
    <property type="entry name" value="Cys_dSase_SufS"/>
</dbReference>
<comment type="catalytic activity">
    <reaction evidence="6">
        <text>(sulfur carrier)-H + L-cysteine = (sulfur carrier)-SH + L-alanine</text>
        <dbReference type="Rhea" id="RHEA:43892"/>
        <dbReference type="Rhea" id="RHEA-COMP:14737"/>
        <dbReference type="Rhea" id="RHEA-COMP:14739"/>
        <dbReference type="ChEBI" id="CHEBI:29917"/>
        <dbReference type="ChEBI" id="CHEBI:35235"/>
        <dbReference type="ChEBI" id="CHEBI:57972"/>
        <dbReference type="ChEBI" id="CHEBI:64428"/>
        <dbReference type="EC" id="2.8.1.7"/>
    </reaction>
</comment>
<dbReference type="OrthoDB" id="9804366at2"/>
<dbReference type="CDD" id="cd06453">
    <property type="entry name" value="SufS_like"/>
    <property type="match status" value="1"/>
</dbReference>
<sequence length="560" mass="58981">MSTTERGPAGFAPPVSPAQLAALASQLYAGPGGVGVEPPPPPVAPPAPRGSVPDGSALAAVPGHRAPSPAGPWLPATVPGAATPGPWQPGDRLELPLSLGPWTEPTVGLRPASPSDFGRLREVAGLPQGRLDGHRPVPTDSGRDGGLAPIDGLPAEAFDVTSVRADFPILTERVNGHQLIWFDNAATTQKPQAVIDRLAHFYAHENSNIHRAAHTLAARATDAYEDARATVRDFLGAARSEEIIFVRGATEGINLVAQSWGRKNLLPGDEILISELEHHANIVPWQIVAKATGAVLKTAPVDQAGNLLVGELAELIGPRTKLVAVTWVANAIGTVTPVREIVELAHRAGARVLIDGAQSVPHLPVSLASLGADFFVFSGHKIYGPTGIGVVYLAERVWEETPAWHGGGNMIADVTIERSIYQDPPNKYEAGTGNIADAVGLAAALRYVSKVGIDRIATYEAQLLDYATPRLAAIPGVRLVGTAQHKASVLSFVLAGHEPEDVGRALNQRGIAVRAGHHCAQPILRRLGLEKTVRPSFAFYNTVDEIDLFLQAIADLSGGE</sequence>
<dbReference type="EMBL" id="PDJC01000001">
    <property type="protein sequence ID" value="PFG17875.1"/>
    <property type="molecule type" value="Genomic_DNA"/>
</dbReference>
<protein>
    <recommendedName>
        <fullName evidence="3">cysteine desulfurase</fullName>
        <ecNumber evidence="3">2.8.1.7</ecNumber>
    </recommendedName>
</protein>
<evidence type="ECO:0000256" key="2">
    <source>
        <dbReference type="ARBA" id="ARBA00010447"/>
    </source>
</evidence>
<dbReference type="AlphaFoldDB" id="A0A2A9CV01"/>
<proteinExistence type="inferred from homology"/>
<comment type="cofactor">
    <cofactor evidence="1">
        <name>pyridoxal 5'-phosphate</name>
        <dbReference type="ChEBI" id="CHEBI:597326"/>
    </cofactor>
</comment>
<dbReference type="RefSeq" id="WP_098461273.1">
    <property type="nucleotide sequence ID" value="NZ_PDJC01000001.1"/>
</dbReference>
<accession>A0A2A9CV01</accession>
<dbReference type="InterPro" id="IPR015424">
    <property type="entry name" value="PyrdxlP-dep_Trfase"/>
</dbReference>
<dbReference type="EC" id="2.8.1.7" evidence="3"/>
<name>A0A2A9CV01_9ACTN</name>
<evidence type="ECO:0000313" key="9">
    <source>
        <dbReference type="EMBL" id="PFG17875.1"/>
    </source>
</evidence>
<evidence type="ECO:0000313" key="10">
    <source>
        <dbReference type="Proteomes" id="UP000226079"/>
    </source>
</evidence>
<evidence type="ECO:0000256" key="3">
    <source>
        <dbReference type="ARBA" id="ARBA00012239"/>
    </source>
</evidence>
<dbReference type="InterPro" id="IPR015421">
    <property type="entry name" value="PyrdxlP-dep_Trfase_major"/>
</dbReference>
<evidence type="ECO:0000256" key="1">
    <source>
        <dbReference type="ARBA" id="ARBA00001933"/>
    </source>
</evidence>
<evidence type="ECO:0000256" key="6">
    <source>
        <dbReference type="ARBA" id="ARBA00050776"/>
    </source>
</evidence>
<keyword evidence="4" id="KW-0808">Transferase</keyword>
<keyword evidence="10" id="KW-1185">Reference proteome</keyword>
<feature type="region of interest" description="Disordered" evidence="7">
    <location>
        <begin position="29"/>
        <end position="73"/>
    </location>
</feature>
<comment type="caution">
    <text evidence="9">The sequence shown here is derived from an EMBL/GenBank/DDBJ whole genome shotgun (WGS) entry which is preliminary data.</text>
</comment>
<gene>
    <name evidence="9" type="ORF">ATK74_2452</name>
</gene>
<keyword evidence="5" id="KW-0663">Pyridoxal phosphate</keyword>
<dbReference type="GO" id="GO:0030170">
    <property type="term" value="F:pyridoxal phosphate binding"/>
    <property type="evidence" value="ECO:0007669"/>
    <property type="project" value="InterPro"/>
</dbReference>
<dbReference type="PANTHER" id="PTHR43586:SF8">
    <property type="entry name" value="CYSTEINE DESULFURASE 1, CHLOROPLASTIC"/>
    <property type="match status" value="1"/>
</dbReference>
<dbReference type="PANTHER" id="PTHR43586">
    <property type="entry name" value="CYSTEINE DESULFURASE"/>
    <property type="match status" value="1"/>
</dbReference>